<dbReference type="RefSeq" id="XP_011505841.1">
    <property type="nucleotide sequence ID" value="XM_011507539.1"/>
</dbReference>
<reference evidence="3 4" key="1">
    <citation type="submission" date="2025-04" db="UniProtKB">
        <authorList>
            <consortium name="RefSeq"/>
        </authorList>
    </citation>
    <scope>IDENTIFICATION</scope>
</reference>
<dbReference type="RefSeq" id="XP_011505839.1">
    <property type="nucleotide sequence ID" value="XM_011507537.1"/>
</dbReference>
<dbReference type="AlphaFoldDB" id="A0AAJ7E2W3"/>
<dbReference type="InterPro" id="IPR044855">
    <property type="entry name" value="CoA-Trfase_III_dom3_sf"/>
</dbReference>
<comment type="similarity">
    <text evidence="1">Belongs to the CoA-transferase III family.</text>
</comment>
<evidence type="ECO:0000256" key="1">
    <source>
        <dbReference type="ARBA" id="ARBA00008383"/>
    </source>
</evidence>
<accession>A0AAJ7E2W3</accession>
<evidence type="ECO:0000313" key="6">
    <source>
        <dbReference type="RefSeq" id="XP_011505841.1"/>
    </source>
</evidence>
<dbReference type="CTD" id="23600"/>
<sequence>MSLRGIKVIELAGLAPVPFCGMLLADFGATVIRIDKFDEPSLDCLGNGKRSIALNLKSEKGAKIFERLCDESDVILDPYRSGVMEKLKLGPESLMSRNRKLIYARLTGFGQTGPYAKMAGHDINYLSLSGLLSKFGRCDEKPTPPLNFAADFGGGGLICAFGIMLALHERHTSQKGQIIDASMVEGTAYLGSWFYKSQNISMLWDQRRGKNLLDTGRPFYDTYETKDKRYMAVGALEPKFYAAFLNKLELSEDEFSQFDNFEKSRAKFEEIFKTKTQDEWCKIFDGSDACVTPVLNFDNVASHKHNSSQKSFTLGKDNLVVPNPAPRLSRTPGVSCATQTPNIIPGEHTIEILTEHNFTPDEIKNFIDNNIVAHSQKKSKL</sequence>
<dbReference type="InterPro" id="IPR023606">
    <property type="entry name" value="CoA-Trfase_III_dom_1_sf"/>
</dbReference>
<dbReference type="InterPro" id="IPR050509">
    <property type="entry name" value="CoA-transferase_III"/>
</dbReference>
<dbReference type="RefSeq" id="XP_011505840.1">
    <property type="nucleotide sequence ID" value="XM_011507538.1"/>
</dbReference>
<dbReference type="KEGG" id="csol:105368521"/>
<evidence type="ECO:0000313" key="5">
    <source>
        <dbReference type="RefSeq" id="XP_011505840.1"/>
    </source>
</evidence>
<evidence type="ECO:0000313" key="2">
    <source>
        <dbReference type="Proteomes" id="UP000695007"/>
    </source>
</evidence>
<evidence type="ECO:0000313" key="3">
    <source>
        <dbReference type="RefSeq" id="XP_011505838.1"/>
    </source>
</evidence>
<keyword evidence="2" id="KW-1185">Reference proteome</keyword>
<dbReference type="PANTHER" id="PTHR48228:SF5">
    <property type="entry name" value="ALPHA-METHYLACYL-COA RACEMASE"/>
    <property type="match status" value="1"/>
</dbReference>
<dbReference type="InterPro" id="IPR003673">
    <property type="entry name" value="CoA-Trfase_fam_III"/>
</dbReference>
<gene>
    <name evidence="3 4 5 6" type="primary">LOC105368521</name>
</gene>
<proteinExistence type="inferred from homology"/>
<dbReference type="Pfam" id="PF02515">
    <property type="entry name" value="CoA_transf_3"/>
    <property type="match status" value="1"/>
</dbReference>
<dbReference type="GO" id="GO:0008206">
    <property type="term" value="P:bile acid metabolic process"/>
    <property type="evidence" value="ECO:0007669"/>
    <property type="project" value="TreeGrafter"/>
</dbReference>
<dbReference type="GO" id="GO:0008111">
    <property type="term" value="F:alpha-methylacyl-CoA racemase activity"/>
    <property type="evidence" value="ECO:0007669"/>
    <property type="project" value="TreeGrafter"/>
</dbReference>
<organism evidence="2 6">
    <name type="scientific">Ceratosolen solmsi marchali</name>
    <dbReference type="NCBI Taxonomy" id="326594"/>
    <lineage>
        <taxon>Eukaryota</taxon>
        <taxon>Metazoa</taxon>
        <taxon>Ecdysozoa</taxon>
        <taxon>Arthropoda</taxon>
        <taxon>Hexapoda</taxon>
        <taxon>Insecta</taxon>
        <taxon>Pterygota</taxon>
        <taxon>Neoptera</taxon>
        <taxon>Endopterygota</taxon>
        <taxon>Hymenoptera</taxon>
        <taxon>Apocrita</taxon>
        <taxon>Proctotrupomorpha</taxon>
        <taxon>Chalcidoidea</taxon>
        <taxon>Agaonidae</taxon>
        <taxon>Agaoninae</taxon>
        <taxon>Ceratosolen</taxon>
    </lineage>
</organism>
<dbReference type="Gene3D" id="3.30.1540.10">
    <property type="entry name" value="formyl-coa transferase, domain 3"/>
    <property type="match status" value="1"/>
</dbReference>
<protein>
    <submittedName>
        <fullName evidence="3 4">Alpha-methylacyl-CoA racemase</fullName>
    </submittedName>
</protein>
<dbReference type="RefSeq" id="XP_011505838.1">
    <property type="nucleotide sequence ID" value="XM_011507536.1"/>
</dbReference>
<dbReference type="SUPFAM" id="SSF89796">
    <property type="entry name" value="CoA-transferase family III (CaiB/BaiF)"/>
    <property type="match status" value="1"/>
</dbReference>
<dbReference type="GeneID" id="105368521"/>
<dbReference type="GO" id="GO:0005739">
    <property type="term" value="C:mitochondrion"/>
    <property type="evidence" value="ECO:0007669"/>
    <property type="project" value="TreeGrafter"/>
</dbReference>
<dbReference type="Proteomes" id="UP000695007">
    <property type="component" value="Unplaced"/>
</dbReference>
<name>A0AAJ7E2W3_9HYME</name>
<evidence type="ECO:0000313" key="4">
    <source>
        <dbReference type="RefSeq" id="XP_011505839.1"/>
    </source>
</evidence>
<dbReference type="PANTHER" id="PTHR48228">
    <property type="entry name" value="SUCCINYL-COA--D-CITRAMALATE COA-TRANSFERASE"/>
    <property type="match status" value="1"/>
</dbReference>
<dbReference type="Gene3D" id="3.40.50.10540">
    <property type="entry name" value="Crotonobetainyl-coa:carnitine coa-transferase, domain 1"/>
    <property type="match status" value="1"/>
</dbReference>